<name>A0A388TH48_9BACT</name>
<dbReference type="EMBL" id="BGZO01000028">
    <property type="protein sequence ID" value="GBR76458.1"/>
    <property type="molecule type" value="Genomic_DNA"/>
</dbReference>
<proteinExistence type="predicted"/>
<sequence length="305" mass="34966">MTKIIPYAPEYLPAYQDLARRGWGKHCYQQTEKYLRWLYHDNPYADKATPFFIALEPSNNKVIGVLHKLRLPWLIDGQKVIVNSMHNLLVDKDYRQGGGLMLITAALKGETNVFCPGVLPPLSNAYKMLRYQEIDVLWLRQLIWPLGSKTSAAQKLDRPDTAQIAAMVKTLNTSSGNHVLWDAEIFNWRFLRGPKHLFLWADAANFLILSVGQRKGLTVARIIDGHVEDKNSTLWRDALNTARSLGAVVLLGYTADKNLREYFLTKIKPRTRHPLVFFYHRDQKKREMNFNAAAGDFGLESLLNN</sequence>
<dbReference type="Proteomes" id="UP000275925">
    <property type="component" value="Unassembled WGS sequence"/>
</dbReference>
<protein>
    <submittedName>
        <fullName evidence="1">Uncharacterized protein</fullName>
    </submittedName>
</protein>
<comment type="caution">
    <text evidence="1">The sequence shown here is derived from an EMBL/GenBank/DDBJ whole genome shotgun (WGS) entry which is preliminary data.</text>
</comment>
<reference evidence="1 2" key="1">
    <citation type="journal article" date="2019" name="ISME J.">
        <title>Genome analyses of uncultured TG2/ZB3 bacteria in 'Margulisbacteria' specifically attached to ectosymbiotic spirochetes of protists in the termite gut.</title>
        <authorList>
            <person name="Utami Y.D."/>
            <person name="Kuwahara H."/>
            <person name="Igai K."/>
            <person name="Murakami T."/>
            <person name="Sugaya K."/>
            <person name="Morikawa T."/>
            <person name="Nagura Y."/>
            <person name="Yuki M."/>
            <person name="Deevong P."/>
            <person name="Inoue T."/>
            <person name="Kihara K."/>
            <person name="Lo N."/>
            <person name="Yamada A."/>
            <person name="Ohkuma M."/>
            <person name="Hongoh Y."/>
        </authorList>
    </citation>
    <scope>NUCLEOTIDE SEQUENCE [LARGE SCALE GENOMIC DNA]</scope>
    <source>
        <strain evidence="1">NkOx7-02</strain>
    </source>
</reference>
<dbReference type="InterPro" id="IPR016181">
    <property type="entry name" value="Acyl_CoA_acyltransferase"/>
</dbReference>
<evidence type="ECO:0000313" key="1">
    <source>
        <dbReference type="EMBL" id="GBR76458.1"/>
    </source>
</evidence>
<dbReference type="AlphaFoldDB" id="A0A388TH48"/>
<organism evidence="1 2">
    <name type="scientific">Candidatus Termititenax persephonae</name>
    <dbReference type="NCBI Taxonomy" id="2218525"/>
    <lineage>
        <taxon>Bacteria</taxon>
        <taxon>Bacillati</taxon>
        <taxon>Candidatus Margulisiibacteriota</taxon>
        <taxon>Candidatus Termititenacia</taxon>
        <taxon>Candidatus Termititenacales</taxon>
        <taxon>Candidatus Termititenacaceae</taxon>
        <taxon>Candidatus Termititenax</taxon>
    </lineage>
</organism>
<keyword evidence="2" id="KW-1185">Reference proteome</keyword>
<dbReference type="SUPFAM" id="SSF55729">
    <property type="entry name" value="Acyl-CoA N-acyltransferases (Nat)"/>
    <property type="match status" value="1"/>
</dbReference>
<evidence type="ECO:0000313" key="2">
    <source>
        <dbReference type="Proteomes" id="UP000275925"/>
    </source>
</evidence>
<accession>A0A388TH48</accession>
<gene>
    <name evidence="1" type="ORF">NO2_1000</name>
</gene>